<dbReference type="Proteomes" id="UP000314294">
    <property type="component" value="Unassembled WGS sequence"/>
</dbReference>
<dbReference type="AlphaFoldDB" id="A0A4Z2GDS0"/>
<comment type="caution">
    <text evidence="1">The sequence shown here is derived from an EMBL/GenBank/DDBJ whole genome shotgun (WGS) entry which is preliminary data.</text>
</comment>
<organism evidence="1 2">
    <name type="scientific">Liparis tanakae</name>
    <name type="common">Tanaka's snailfish</name>
    <dbReference type="NCBI Taxonomy" id="230148"/>
    <lineage>
        <taxon>Eukaryota</taxon>
        <taxon>Metazoa</taxon>
        <taxon>Chordata</taxon>
        <taxon>Craniata</taxon>
        <taxon>Vertebrata</taxon>
        <taxon>Euteleostomi</taxon>
        <taxon>Actinopterygii</taxon>
        <taxon>Neopterygii</taxon>
        <taxon>Teleostei</taxon>
        <taxon>Neoteleostei</taxon>
        <taxon>Acanthomorphata</taxon>
        <taxon>Eupercaria</taxon>
        <taxon>Perciformes</taxon>
        <taxon>Cottioidei</taxon>
        <taxon>Cottales</taxon>
        <taxon>Liparidae</taxon>
        <taxon>Liparis</taxon>
    </lineage>
</organism>
<name>A0A4Z2GDS0_9TELE</name>
<proteinExistence type="predicted"/>
<gene>
    <name evidence="1" type="ORF">EYF80_038393</name>
</gene>
<sequence length="95" mass="10499">MFQERPNLNAEPSRLAPSSYRLFVYSERERSDSAAELCSRGLRRESADKHGSEITRNAARGDLFLSGKASSMEAGSSQRVEAVAWGVVLTVWPPL</sequence>
<dbReference type="EMBL" id="SRLO01000583">
    <property type="protein sequence ID" value="TNN51420.1"/>
    <property type="molecule type" value="Genomic_DNA"/>
</dbReference>
<reference evidence="1 2" key="1">
    <citation type="submission" date="2019-03" db="EMBL/GenBank/DDBJ databases">
        <title>First draft genome of Liparis tanakae, snailfish: a comprehensive survey of snailfish specific genes.</title>
        <authorList>
            <person name="Kim W."/>
            <person name="Song I."/>
            <person name="Jeong J.-H."/>
            <person name="Kim D."/>
            <person name="Kim S."/>
            <person name="Ryu S."/>
            <person name="Song J.Y."/>
            <person name="Lee S.K."/>
        </authorList>
    </citation>
    <scope>NUCLEOTIDE SEQUENCE [LARGE SCALE GENOMIC DNA]</scope>
    <source>
        <tissue evidence="1">Muscle</tissue>
    </source>
</reference>
<evidence type="ECO:0000313" key="1">
    <source>
        <dbReference type="EMBL" id="TNN51420.1"/>
    </source>
</evidence>
<protein>
    <submittedName>
        <fullName evidence="1">Uncharacterized protein</fullName>
    </submittedName>
</protein>
<keyword evidence="2" id="KW-1185">Reference proteome</keyword>
<accession>A0A4Z2GDS0</accession>
<evidence type="ECO:0000313" key="2">
    <source>
        <dbReference type="Proteomes" id="UP000314294"/>
    </source>
</evidence>